<gene>
    <name evidence="4" type="ORF">BAG01nite_29220</name>
    <name evidence="5" type="ORF">EB820_21365</name>
</gene>
<organism evidence="5 6">
    <name type="scientific">Brevibacillus agri</name>
    <dbReference type="NCBI Taxonomy" id="51101"/>
    <lineage>
        <taxon>Bacteria</taxon>
        <taxon>Bacillati</taxon>
        <taxon>Bacillota</taxon>
        <taxon>Bacilli</taxon>
        <taxon>Bacillales</taxon>
        <taxon>Paenibacillaceae</taxon>
        <taxon>Brevibacillus</taxon>
    </lineage>
</organism>
<evidence type="ECO:0000313" key="5">
    <source>
        <dbReference type="EMBL" id="RNB50556.1"/>
    </source>
</evidence>
<evidence type="ECO:0000256" key="1">
    <source>
        <dbReference type="ARBA" id="ARBA00022679"/>
    </source>
</evidence>
<dbReference type="InterPro" id="IPR016181">
    <property type="entry name" value="Acyl_CoA_acyltransferase"/>
</dbReference>
<evidence type="ECO:0000313" key="6">
    <source>
        <dbReference type="Proteomes" id="UP000276178"/>
    </source>
</evidence>
<name>A0A3M8AH70_9BACL</name>
<dbReference type="PROSITE" id="PS51186">
    <property type="entry name" value="GNAT"/>
    <property type="match status" value="1"/>
</dbReference>
<dbReference type="GO" id="GO:0016747">
    <property type="term" value="F:acyltransferase activity, transferring groups other than amino-acyl groups"/>
    <property type="evidence" value="ECO:0007669"/>
    <property type="project" value="InterPro"/>
</dbReference>
<feature type="domain" description="N-acetyltransferase" evidence="3">
    <location>
        <begin position="8"/>
        <end position="170"/>
    </location>
</feature>
<evidence type="ECO:0000256" key="2">
    <source>
        <dbReference type="ARBA" id="ARBA00023315"/>
    </source>
</evidence>
<dbReference type="SUPFAM" id="SSF55729">
    <property type="entry name" value="Acyl-CoA N-acyltransferases (Nat)"/>
    <property type="match status" value="1"/>
</dbReference>
<evidence type="ECO:0000259" key="3">
    <source>
        <dbReference type="PROSITE" id="PS51186"/>
    </source>
</evidence>
<keyword evidence="7" id="KW-1185">Reference proteome</keyword>
<dbReference type="Proteomes" id="UP000317180">
    <property type="component" value="Unassembled WGS sequence"/>
</dbReference>
<dbReference type="GeneID" id="82810325"/>
<protein>
    <submittedName>
        <fullName evidence="4 5">N-acetyltransferase</fullName>
    </submittedName>
</protein>
<dbReference type="Proteomes" id="UP000276178">
    <property type="component" value="Unassembled WGS sequence"/>
</dbReference>
<dbReference type="InterPro" id="IPR000182">
    <property type="entry name" value="GNAT_dom"/>
</dbReference>
<dbReference type="PANTHER" id="PTHR43877">
    <property type="entry name" value="AMINOALKYLPHOSPHONATE N-ACETYLTRANSFERASE-RELATED-RELATED"/>
    <property type="match status" value="1"/>
</dbReference>
<accession>A0A3M8AH70</accession>
<dbReference type="AlphaFoldDB" id="A0A3M8AH70"/>
<dbReference type="OrthoDB" id="3389160at2"/>
<dbReference type="Gene3D" id="3.40.630.30">
    <property type="match status" value="1"/>
</dbReference>
<dbReference type="Pfam" id="PF13508">
    <property type="entry name" value="Acetyltransf_7"/>
    <property type="match status" value="1"/>
</dbReference>
<comment type="caution">
    <text evidence="5">The sequence shown here is derived from an EMBL/GenBank/DDBJ whole genome shotgun (WGS) entry which is preliminary data.</text>
</comment>
<sequence>MTPGLSYREVIQPTEQELRELAGLLVDVVADGASVGFLPPLAWEEAYAYWASVTGEQVVVWVAANENGIVGTVQLHLAERPNGRHRAEIAKLMVHPSAQRQGIGRTLMLLAQARALAENRSLLVLDTRAEDPSNRLYQAMGYQEGGRIPHYAMSADGSLHDTVIYYKLIGSQ</sequence>
<dbReference type="EMBL" id="RHHN01000068">
    <property type="protein sequence ID" value="RNB50556.1"/>
    <property type="molecule type" value="Genomic_DNA"/>
</dbReference>
<dbReference type="RefSeq" id="WP_122953325.1">
    <property type="nucleotide sequence ID" value="NZ_BJOD01000029.1"/>
</dbReference>
<keyword evidence="1 5" id="KW-0808">Transferase</keyword>
<dbReference type="CDD" id="cd04301">
    <property type="entry name" value="NAT_SF"/>
    <property type="match status" value="1"/>
</dbReference>
<reference evidence="5 6" key="1">
    <citation type="submission" date="2018-10" db="EMBL/GenBank/DDBJ databases">
        <title>Phylogenomics of Brevibacillus.</title>
        <authorList>
            <person name="Dunlap C."/>
        </authorList>
    </citation>
    <scope>NUCLEOTIDE SEQUENCE [LARGE SCALE GENOMIC DNA]</scope>
    <source>
        <strain evidence="5 6">NRRL NRS 1219</strain>
    </source>
</reference>
<proteinExistence type="predicted"/>
<dbReference type="EMBL" id="BJOD01000029">
    <property type="protein sequence ID" value="GED26820.1"/>
    <property type="molecule type" value="Genomic_DNA"/>
</dbReference>
<dbReference type="InterPro" id="IPR050832">
    <property type="entry name" value="Bact_Acetyltransf"/>
</dbReference>
<evidence type="ECO:0000313" key="4">
    <source>
        <dbReference type="EMBL" id="GED26820.1"/>
    </source>
</evidence>
<keyword evidence="2" id="KW-0012">Acyltransferase</keyword>
<reference evidence="4 7" key="2">
    <citation type="submission" date="2019-06" db="EMBL/GenBank/DDBJ databases">
        <title>Whole genome shotgun sequence of Brevibacillus agri NBRC 15538.</title>
        <authorList>
            <person name="Hosoyama A."/>
            <person name="Uohara A."/>
            <person name="Ohji S."/>
            <person name="Ichikawa N."/>
        </authorList>
    </citation>
    <scope>NUCLEOTIDE SEQUENCE [LARGE SCALE GENOMIC DNA]</scope>
    <source>
        <strain evidence="4 7">NBRC 15538</strain>
    </source>
</reference>
<evidence type="ECO:0000313" key="7">
    <source>
        <dbReference type="Proteomes" id="UP000317180"/>
    </source>
</evidence>